<dbReference type="EMBL" id="GU071106">
    <property type="protein sequence ID" value="ADO99501.1"/>
    <property type="molecule type" value="Genomic_DNA"/>
</dbReference>
<evidence type="ECO:0000313" key="2">
    <source>
        <dbReference type="Proteomes" id="UP000006535"/>
    </source>
</evidence>
<dbReference type="RefSeq" id="YP_004323889.1">
    <property type="nucleotide sequence ID" value="NC_015286.1"/>
</dbReference>
<name>E3SQ21_9CAUD</name>
<dbReference type="OrthoDB" id="28437at10239"/>
<evidence type="ECO:0000313" key="1">
    <source>
        <dbReference type="EMBL" id="ADO99501.1"/>
    </source>
</evidence>
<dbReference type="KEGG" id="vg:10328513"/>
<dbReference type="Proteomes" id="UP000006535">
    <property type="component" value="Segment"/>
</dbReference>
<keyword evidence="2" id="KW-1185">Reference proteome</keyword>
<sequence length="62" mass="7468">MASRVKLVAKSRKANKILTYDMKRDPYAYVTDRKDKWNIFHPNSGMQFWIHPKNDPDWEIKS</sequence>
<reference evidence="1 2" key="1">
    <citation type="journal article" date="2010" name="Environ. Microbiol.">
        <title>Genomic analysis of oceanic cyanobacterial myoviruses compared with T4-like myoviruses from diverse hosts and environments.</title>
        <authorList>
            <person name="Sullivan M.B."/>
            <person name="Huang K.H."/>
            <person name="Ignacio-Espinoza J.C."/>
            <person name="Berlin A.M."/>
            <person name="Kelly L."/>
            <person name="Weigele P.R."/>
            <person name="DeFrancesco A.S."/>
            <person name="Kern S.E."/>
            <person name="Thompson L.R."/>
            <person name="Young S."/>
            <person name="Yandava C."/>
            <person name="Fu R."/>
            <person name="Krastins B."/>
            <person name="Chase M."/>
            <person name="Sarracino D."/>
            <person name="Osburne M.S."/>
            <person name="Henn M.R."/>
            <person name="Chisholm S.W."/>
        </authorList>
    </citation>
    <scope>NUCLEOTIDE SEQUENCE [LARGE SCALE GENOMIC DNA]</scope>
    <source>
        <strain evidence="1">Syn19</strain>
    </source>
</reference>
<accession>E3SQ21</accession>
<organism evidence="1 2">
    <name type="scientific">Synechococcus phage Syn19</name>
    <dbReference type="NCBI Taxonomy" id="445684"/>
    <lineage>
        <taxon>Viruses</taxon>
        <taxon>Duplodnaviria</taxon>
        <taxon>Heunggongvirae</taxon>
        <taxon>Uroviricota</taxon>
        <taxon>Caudoviricetes</taxon>
        <taxon>Pantevenvirales</taxon>
        <taxon>Kyanoviridae</taxon>
        <taxon>Pontusvirus</taxon>
        <taxon>Pontusvirus syn19</taxon>
    </lineage>
</organism>
<dbReference type="GeneID" id="10328513"/>
<gene>
    <name evidence="1" type="ORF">Syn19_056</name>
</gene>
<proteinExistence type="predicted"/>
<protein>
    <submittedName>
        <fullName evidence="1">Uncharacterized protein</fullName>
    </submittedName>
</protein>